<gene>
    <name evidence="11" type="ORF">GV68_05580</name>
</gene>
<dbReference type="SMART" id="SM00911">
    <property type="entry name" value="HWE_HK"/>
    <property type="match status" value="1"/>
</dbReference>
<feature type="domain" description="PAS" evidence="9">
    <location>
        <begin position="166"/>
        <end position="229"/>
    </location>
</feature>
<evidence type="ECO:0000259" key="10">
    <source>
        <dbReference type="SMART" id="SM00911"/>
    </source>
</evidence>
<name>A0A922NZZ0_9HYPH</name>
<dbReference type="Pfam" id="PF07536">
    <property type="entry name" value="HWE_HK"/>
    <property type="match status" value="1"/>
</dbReference>
<evidence type="ECO:0000259" key="9">
    <source>
        <dbReference type="SMART" id="SM00091"/>
    </source>
</evidence>
<dbReference type="Pfam" id="PF08448">
    <property type="entry name" value="PAS_4"/>
    <property type="match status" value="2"/>
</dbReference>
<reference evidence="11 12" key="1">
    <citation type="submission" date="2014-06" db="EMBL/GenBank/DDBJ databases">
        <title>Rhizobium pelagicum/R2-400B4.</title>
        <authorList>
            <person name="Kimes N.E."/>
            <person name="Lopez-Perez M."/>
        </authorList>
    </citation>
    <scope>NUCLEOTIDE SEQUENCE [LARGE SCALE GENOMIC DNA]</scope>
    <source>
        <strain evidence="11 12">R2-400B4</strain>
    </source>
</reference>
<keyword evidence="7 11" id="KW-0418">Kinase</keyword>
<proteinExistence type="predicted"/>
<comment type="caution">
    <text evidence="11">The sequence shown here is derived from an EMBL/GenBank/DDBJ whole genome shotgun (WGS) entry which is preliminary data.</text>
</comment>
<evidence type="ECO:0000313" key="11">
    <source>
        <dbReference type="EMBL" id="KEQ06928.1"/>
    </source>
</evidence>
<keyword evidence="8" id="KW-0067">ATP-binding</keyword>
<feature type="domain" description="PAS" evidence="9">
    <location>
        <begin position="46"/>
        <end position="112"/>
    </location>
</feature>
<dbReference type="InterPro" id="IPR035965">
    <property type="entry name" value="PAS-like_dom_sf"/>
</dbReference>
<dbReference type="GO" id="GO:0005524">
    <property type="term" value="F:ATP binding"/>
    <property type="evidence" value="ECO:0007669"/>
    <property type="project" value="UniProtKB-KW"/>
</dbReference>
<accession>A0A922NZZ0</accession>
<dbReference type="SUPFAM" id="SSF55785">
    <property type="entry name" value="PYP-like sensor domain (PAS domain)"/>
    <property type="match status" value="2"/>
</dbReference>
<evidence type="ECO:0000256" key="4">
    <source>
        <dbReference type="ARBA" id="ARBA00022553"/>
    </source>
</evidence>
<dbReference type="InterPro" id="IPR000014">
    <property type="entry name" value="PAS"/>
</dbReference>
<dbReference type="Gene3D" id="3.30.450.20">
    <property type="entry name" value="PAS domain"/>
    <property type="match status" value="2"/>
</dbReference>
<dbReference type="Proteomes" id="UP000052167">
    <property type="component" value="Unassembled WGS sequence"/>
</dbReference>
<protein>
    <recommendedName>
        <fullName evidence="3">Blue-light-activated histidine kinase</fullName>
        <ecNumber evidence="2">2.7.13.3</ecNumber>
    </recommendedName>
</protein>
<evidence type="ECO:0000256" key="6">
    <source>
        <dbReference type="ARBA" id="ARBA00022741"/>
    </source>
</evidence>
<evidence type="ECO:0000256" key="1">
    <source>
        <dbReference type="ARBA" id="ARBA00000085"/>
    </source>
</evidence>
<evidence type="ECO:0000256" key="2">
    <source>
        <dbReference type="ARBA" id="ARBA00012438"/>
    </source>
</evidence>
<feature type="domain" description="Signal transduction histidine kinase HWE region" evidence="10">
    <location>
        <begin position="294"/>
        <end position="376"/>
    </location>
</feature>
<evidence type="ECO:0000256" key="8">
    <source>
        <dbReference type="ARBA" id="ARBA00022840"/>
    </source>
</evidence>
<evidence type="ECO:0000313" key="12">
    <source>
        <dbReference type="Proteomes" id="UP000052167"/>
    </source>
</evidence>
<dbReference type="InterPro" id="IPR036890">
    <property type="entry name" value="HATPase_C_sf"/>
</dbReference>
<organism evidence="11 12">
    <name type="scientific">Pseudorhizobium pelagicum</name>
    <dbReference type="NCBI Taxonomy" id="1509405"/>
    <lineage>
        <taxon>Bacteria</taxon>
        <taxon>Pseudomonadati</taxon>
        <taxon>Pseudomonadota</taxon>
        <taxon>Alphaproteobacteria</taxon>
        <taxon>Hyphomicrobiales</taxon>
        <taxon>Rhizobiaceae</taxon>
        <taxon>Rhizobium/Agrobacterium group</taxon>
        <taxon>Pseudorhizobium</taxon>
    </lineage>
</organism>
<evidence type="ECO:0000256" key="5">
    <source>
        <dbReference type="ARBA" id="ARBA00022679"/>
    </source>
</evidence>
<sequence>MVAELRRRLDEAEETLRAIQEGEVDALVVRPSDRQEEVFTLEGGTASYHAFMEAMDLGAAAFDSKSRLLYANKTLRELFNLGVGIVQTADLQDALDDKSRETVTGLIRQAGEAKRTAEIRLVGGPQDLHLQVTAAPLRIGLDTGLAVTFTDITARVRGAAAEASERAAHSIIASANEAVVVCDLDGIVTHANAAVAGIYSGNPIGKRFEDVIPLVLLDTTGLLRASDLVALAVGGASVQGIEATAPEAPRVKDLLMSAAPLRVGSDKASGCVITMVDLSQRKAAEKQQLLLMGELDHRVKNTLALVLSISKRTASTEDTVQGFQSAFSGRIQALAATHNLLADRSWSSISVSEVIAAEIEPFIGQSQSRLQLEGVDALITPRAAIALGLVVHELATNAVKYGALSVEQGKVQVRVSLQEGEDFMRMDWLEVAGPKVAPPTRKGFGQTVITRSMQYMQNGGAELEYAPDGVRCSIRVPIEDVVNA</sequence>
<dbReference type="PANTHER" id="PTHR41523">
    <property type="entry name" value="TWO-COMPONENT SYSTEM SENSOR PROTEIN"/>
    <property type="match status" value="1"/>
</dbReference>
<dbReference type="Gene3D" id="3.30.565.10">
    <property type="entry name" value="Histidine kinase-like ATPase, C-terminal domain"/>
    <property type="match status" value="1"/>
</dbReference>
<keyword evidence="6" id="KW-0547">Nucleotide-binding</keyword>
<dbReference type="PANTHER" id="PTHR41523:SF8">
    <property type="entry name" value="ETHYLENE RESPONSE SENSOR PROTEIN"/>
    <property type="match status" value="1"/>
</dbReference>
<dbReference type="OrthoDB" id="341208at2"/>
<dbReference type="EMBL" id="JOKJ01000014">
    <property type="protein sequence ID" value="KEQ06928.1"/>
    <property type="molecule type" value="Genomic_DNA"/>
</dbReference>
<dbReference type="SUPFAM" id="SSF55874">
    <property type="entry name" value="ATPase domain of HSP90 chaperone/DNA topoisomerase II/histidine kinase"/>
    <property type="match status" value="1"/>
</dbReference>
<comment type="catalytic activity">
    <reaction evidence="1">
        <text>ATP + protein L-histidine = ADP + protein N-phospho-L-histidine.</text>
        <dbReference type="EC" id="2.7.13.3"/>
    </reaction>
</comment>
<keyword evidence="4" id="KW-0597">Phosphoprotein</keyword>
<dbReference type="InterPro" id="IPR011102">
    <property type="entry name" value="Sig_transdc_His_kinase_HWE"/>
</dbReference>
<dbReference type="InterPro" id="IPR013656">
    <property type="entry name" value="PAS_4"/>
</dbReference>
<evidence type="ECO:0000256" key="3">
    <source>
        <dbReference type="ARBA" id="ARBA00021740"/>
    </source>
</evidence>
<evidence type="ECO:0000256" key="7">
    <source>
        <dbReference type="ARBA" id="ARBA00022777"/>
    </source>
</evidence>
<keyword evidence="5" id="KW-0808">Transferase</keyword>
<dbReference type="EC" id="2.7.13.3" evidence="2"/>
<keyword evidence="12" id="KW-1185">Reference proteome</keyword>
<dbReference type="AlphaFoldDB" id="A0A922NZZ0"/>
<dbReference type="SMART" id="SM00091">
    <property type="entry name" value="PAS"/>
    <property type="match status" value="2"/>
</dbReference>
<dbReference type="GO" id="GO:0004673">
    <property type="term" value="F:protein histidine kinase activity"/>
    <property type="evidence" value="ECO:0007669"/>
    <property type="project" value="UniProtKB-EC"/>
</dbReference>